<dbReference type="EMBL" id="AP026074">
    <property type="protein sequence ID" value="BDM74409.1"/>
    <property type="molecule type" value="Genomic_DNA"/>
</dbReference>
<proteinExistence type="predicted"/>
<evidence type="ECO:0000313" key="2">
    <source>
        <dbReference type="Proteomes" id="UP001059597"/>
    </source>
</evidence>
<keyword evidence="1" id="KW-0614">Plasmid</keyword>
<reference evidence="1" key="1">
    <citation type="submission" date="2022-06" db="EMBL/GenBank/DDBJ databases">
        <title>Complete genome sequence of Streptomyces nigrescens HEK616.</title>
        <authorList>
            <person name="Asamizu S."/>
            <person name="Onaka H."/>
        </authorList>
    </citation>
    <scope>NUCLEOTIDE SEQUENCE</scope>
    <source>
        <strain evidence="1">HEK616</strain>
        <plasmid evidence="1">SNP1</plasmid>
    </source>
</reference>
<protein>
    <recommendedName>
        <fullName evidence="3">MarR family transcriptional regulator</fullName>
    </recommendedName>
</protein>
<dbReference type="InterPro" id="IPR036388">
    <property type="entry name" value="WH-like_DNA-bd_sf"/>
</dbReference>
<keyword evidence="2" id="KW-1185">Reference proteome</keyword>
<name>A0ABN6R7Q4_STRNI</name>
<sequence>MRITPAGRDWMESFRQPTQRAMSAVFRGFTPAELAQFRHMCLRLVENQQRIEHYLRTGRPDQPASA</sequence>
<accession>A0ABN6R7Q4</accession>
<organism evidence="1 2">
    <name type="scientific">Streptomyces nigrescens</name>
    <dbReference type="NCBI Taxonomy" id="1920"/>
    <lineage>
        <taxon>Bacteria</taxon>
        <taxon>Bacillati</taxon>
        <taxon>Actinomycetota</taxon>
        <taxon>Actinomycetes</taxon>
        <taxon>Kitasatosporales</taxon>
        <taxon>Streptomycetaceae</taxon>
        <taxon>Streptomyces</taxon>
    </lineage>
</organism>
<dbReference type="SUPFAM" id="SSF46785">
    <property type="entry name" value="Winged helix' DNA-binding domain"/>
    <property type="match status" value="1"/>
</dbReference>
<dbReference type="Gene3D" id="1.10.10.10">
    <property type="entry name" value="Winged helix-like DNA-binding domain superfamily/Winged helix DNA-binding domain"/>
    <property type="match status" value="1"/>
</dbReference>
<gene>
    <name evidence="1" type="ORF">HEK616_78960</name>
</gene>
<evidence type="ECO:0008006" key="3">
    <source>
        <dbReference type="Google" id="ProtNLM"/>
    </source>
</evidence>
<geneLocation type="plasmid" evidence="1 2">
    <name>SNP1</name>
</geneLocation>
<evidence type="ECO:0000313" key="1">
    <source>
        <dbReference type="EMBL" id="BDM74409.1"/>
    </source>
</evidence>
<dbReference type="InterPro" id="IPR036390">
    <property type="entry name" value="WH_DNA-bd_sf"/>
</dbReference>
<dbReference type="Proteomes" id="UP001059597">
    <property type="component" value="Plasmid SNP1"/>
</dbReference>